<protein>
    <recommendedName>
        <fullName evidence="2">DUF6128 domain-containing protein</fullName>
    </recommendedName>
</protein>
<accession>A0A9D2GHN1</accession>
<dbReference type="InterPro" id="IPR046131">
    <property type="entry name" value="DUF6128"/>
</dbReference>
<feature type="compositionally biased region" description="Basic and acidic residues" evidence="1">
    <location>
        <begin position="184"/>
        <end position="198"/>
    </location>
</feature>
<evidence type="ECO:0000259" key="2">
    <source>
        <dbReference type="Pfam" id="PF19623"/>
    </source>
</evidence>
<feature type="region of interest" description="Disordered" evidence="1">
    <location>
        <begin position="293"/>
        <end position="329"/>
    </location>
</feature>
<dbReference type="Proteomes" id="UP000824101">
    <property type="component" value="Unassembled WGS sequence"/>
</dbReference>
<dbReference type="Pfam" id="PF19623">
    <property type="entry name" value="DUF6128"/>
    <property type="match status" value="1"/>
</dbReference>
<sequence>MSNYRRLISYIYAYEGTVKGKNIGFAKLESRNGQCRISVSVKKVYVGGNDMGVYLLSDGGEILLGKIFIRSGAGEFRTAVKSDNVEESGKALENCYGLTVHDVQDSWRAYTTIWDDGIAREAGDAVAYAAEVELAAVTSENLRKQKGKEEEASEMTTFQLLQTPPPEMCPGQEAEPETAGESESGWKQEVGVEPKDGAEPETEAEPEGQCLERPAGDETGETMNVMSVEAAKELSAPDSGGSPQENRGMRMLLRENGLFSPSPERWNFGSINQVRPGRADISRFAVRDRPVSGYMSGAGSVKSDTDRLKGERTGTSGSGTAPGRAEPMPARREMFFRMSGGNIQTEMPASAPTSPETTAADSGPIQAASPVGPGSSPTVSSAEPSPIQAAPAPDQEVALPREPEEEPENAGPLDPVMDAEAVWDSFRKQYPKIDAFDYENGCEILKIRPQDIGLLPRENWTYGNNSFLLHGYYNYRCLILVRLNNPGGKARFLLGVPGHYFSNEKYMASMFGFPHFVLSKKQPLDNGRFGYWYTDVRLGQ</sequence>
<evidence type="ECO:0000313" key="3">
    <source>
        <dbReference type="EMBL" id="HIZ79002.1"/>
    </source>
</evidence>
<feature type="region of interest" description="Disordered" evidence="1">
    <location>
        <begin position="343"/>
        <end position="415"/>
    </location>
</feature>
<evidence type="ECO:0000313" key="4">
    <source>
        <dbReference type="Proteomes" id="UP000824101"/>
    </source>
</evidence>
<evidence type="ECO:0000256" key="1">
    <source>
        <dbReference type="SAM" id="MobiDB-lite"/>
    </source>
</evidence>
<proteinExistence type="predicted"/>
<gene>
    <name evidence="3" type="ORF">IAA17_04380</name>
</gene>
<feature type="compositionally biased region" description="Basic and acidic residues" evidence="1">
    <location>
        <begin position="303"/>
        <end position="312"/>
    </location>
</feature>
<reference evidence="3" key="2">
    <citation type="submission" date="2021-04" db="EMBL/GenBank/DDBJ databases">
        <authorList>
            <person name="Gilroy R."/>
        </authorList>
    </citation>
    <scope>NUCLEOTIDE SEQUENCE</scope>
    <source>
        <strain evidence="3">ChiBcec1-1093</strain>
    </source>
</reference>
<feature type="region of interest" description="Disordered" evidence="1">
    <location>
        <begin position="162"/>
        <end position="218"/>
    </location>
</feature>
<feature type="compositionally biased region" description="Low complexity" evidence="1">
    <location>
        <begin position="348"/>
        <end position="382"/>
    </location>
</feature>
<comment type="caution">
    <text evidence="3">The sequence shown here is derived from an EMBL/GenBank/DDBJ whole genome shotgun (WGS) entry which is preliminary data.</text>
</comment>
<organism evidence="3 4">
    <name type="scientific">Candidatus Lachnoclostridium stercorigallinarum</name>
    <dbReference type="NCBI Taxonomy" id="2838634"/>
    <lineage>
        <taxon>Bacteria</taxon>
        <taxon>Bacillati</taxon>
        <taxon>Bacillota</taxon>
        <taxon>Clostridia</taxon>
        <taxon>Lachnospirales</taxon>
        <taxon>Lachnospiraceae</taxon>
    </lineage>
</organism>
<reference evidence="3" key="1">
    <citation type="journal article" date="2021" name="PeerJ">
        <title>Extensive microbial diversity within the chicken gut microbiome revealed by metagenomics and culture.</title>
        <authorList>
            <person name="Gilroy R."/>
            <person name="Ravi A."/>
            <person name="Getino M."/>
            <person name="Pursley I."/>
            <person name="Horton D.L."/>
            <person name="Alikhan N.F."/>
            <person name="Baker D."/>
            <person name="Gharbi K."/>
            <person name="Hall N."/>
            <person name="Watson M."/>
            <person name="Adriaenssens E.M."/>
            <person name="Foster-Nyarko E."/>
            <person name="Jarju S."/>
            <person name="Secka A."/>
            <person name="Antonio M."/>
            <person name="Oren A."/>
            <person name="Chaudhuri R.R."/>
            <person name="La Ragione R."/>
            <person name="Hildebrand F."/>
            <person name="Pallen M.J."/>
        </authorList>
    </citation>
    <scope>NUCLEOTIDE SEQUENCE</scope>
    <source>
        <strain evidence="3">ChiBcec1-1093</strain>
    </source>
</reference>
<dbReference type="EMBL" id="DXBC01000065">
    <property type="protein sequence ID" value="HIZ79002.1"/>
    <property type="molecule type" value="Genomic_DNA"/>
</dbReference>
<feature type="domain" description="DUF6128" evidence="2">
    <location>
        <begin position="428"/>
        <end position="533"/>
    </location>
</feature>
<dbReference type="AlphaFoldDB" id="A0A9D2GHN1"/>
<name>A0A9D2GHN1_9FIRM</name>